<proteinExistence type="predicted"/>
<keyword evidence="3" id="KW-1185">Reference proteome</keyword>
<accession>A0A5B7IRP1</accession>
<dbReference type="Proteomes" id="UP000324222">
    <property type="component" value="Unassembled WGS sequence"/>
</dbReference>
<reference evidence="2 3" key="1">
    <citation type="submission" date="2019-05" db="EMBL/GenBank/DDBJ databases">
        <title>Another draft genome of Portunus trituberculatus and its Hox gene families provides insights of decapod evolution.</title>
        <authorList>
            <person name="Jeong J.-H."/>
            <person name="Song I."/>
            <person name="Kim S."/>
            <person name="Choi T."/>
            <person name="Kim D."/>
            <person name="Ryu S."/>
            <person name="Kim W."/>
        </authorList>
    </citation>
    <scope>NUCLEOTIDE SEQUENCE [LARGE SCALE GENOMIC DNA]</scope>
    <source>
        <tissue evidence="2">Muscle</tissue>
    </source>
</reference>
<dbReference type="AlphaFoldDB" id="A0A5B7IRP1"/>
<evidence type="ECO:0000256" key="1">
    <source>
        <dbReference type="SAM" id="MobiDB-lite"/>
    </source>
</evidence>
<feature type="region of interest" description="Disordered" evidence="1">
    <location>
        <begin position="14"/>
        <end position="57"/>
    </location>
</feature>
<sequence length="90" mass="10175">MFVNPLPSLKIEEVQTGSPFHQPFPTLNPPKPRLTPNQSTNVTYPHSPFSLSSPSERASCTTRPMFVARFSKRSWSSGDWIRTKWSRVAG</sequence>
<comment type="caution">
    <text evidence="2">The sequence shown here is derived from an EMBL/GenBank/DDBJ whole genome shotgun (WGS) entry which is preliminary data.</text>
</comment>
<protein>
    <submittedName>
        <fullName evidence="2">Uncharacterized protein</fullName>
    </submittedName>
</protein>
<evidence type="ECO:0000313" key="2">
    <source>
        <dbReference type="EMBL" id="MPC82894.1"/>
    </source>
</evidence>
<evidence type="ECO:0000313" key="3">
    <source>
        <dbReference type="Proteomes" id="UP000324222"/>
    </source>
</evidence>
<feature type="compositionally biased region" description="Polar residues" evidence="1">
    <location>
        <begin position="35"/>
        <end position="57"/>
    </location>
</feature>
<name>A0A5B7IRP1_PORTR</name>
<dbReference type="EMBL" id="VSRR010061026">
    <property type="protein sequence ID" value="MPC82894.1"/>
    <property type="molecule type" value="Genomic_DNA"/>
</dbReference>
<gene>
    <name evidence="2" type="ORF">E2C01_077581</name>
</gene>
<organism evidence="2 3">
    <name type="scientific">Portunus trituberculatus</name>
    <name type="common">Swimming crab</name>
    <name type="synonym">Neptunus trituberculatus</name>
    <dbReference type="NCBI Taxonomy" id="210409"/>
    <lineage>
        <taxon>Eukaryota</taxon>
        <taxon>Metazoa</taxon>
        <taxon>Ecdysozoa</taxon>
        <taxon>Arthropoda</taxon>
        <taxon>Crustacea</taxon>
        <taxon>Multicrustacea</taxon>
        <taxon>Malacostraca</taxon>
        <taxon>Eumalacostraca</taxon>
        <taxon>Eucarida</taxon>
        <taxon>Decapoda</taxon>
        <taxon>Pleocyemata</taxon>
        <taxon>Brachyura</taxon>
        <taxon>Eubrachyura</taxon>
        <taxon>Portunoidea</taxon>
        <taxon>Portunidae</taxon>
        <taxon>Portuninae</taxon>
        <taxon>Portunus</taxon>
    </lineage>
</organism>